<evidence type="ECO:0000256" key="1">
    <source>
        <dbReference type="SAM" id="Phobius"/>
    </source>
</evidence>
<dbReference type="AlphaFoldDB" id="A0ABD0JFT7"/>
<proteinExistence type="predicted"/>
<accession>A0ABD0JFT7</accession>
<comment type="caution">
    <text evidence="2">The sequence shown here is derived from an EMBL/GenBank/DDBJ whole genome shotgun (WGS) entry which is preliminary data.</text>
</comment>
<keyword evidence="3" id="KW-1185">Reference proteome</keyword>
<protein>
    <submittedName>
        <fullName evidence="2">Uncharacterized protein</fullName>
    </submittedName>
</protein>
<reference evidence="2 3" key="1">
    <citation type="journal article" date="2023" name="Sci. Data">
        <title>Genome assembly of the Korean intertidal mud-creeper Batillaria attramentaria.</title>
        <authorList>
            <person name="Patra A.K."/>
            <person name="Ho P.T."/>
            <person name="Jun S."/>
            <person name="Lee S.J."/>
            <person name="Kim Y."/>
            <person name="Won Y.J."/>
        </authorList>
    </citation>
    <scope>NUCLEOTIDE SEQUENCE [LARGE SCALE GENOMIC DNA]</scope>
    <source>
        <strain evidence="2">Wonlab-2016</strain>
    </source>
</reference>
<dbReference type="EMBL" id="JACVVK020000459">
    <property type="protein sequence ID" value="KAK7473742.1"/>
    <property type="molecule type" value="Genomic_DNA"/>
</dbReference>
<evidence type="ECO:0000313" key="2">
    <source>
        <dbReference type="EMBL" id="KAK7473742.1"/>
    </source>
</evidence>
<sequence>FTQTATKVAVTTEDTIEPPTSQLGWKLTIIISVAIAALAATAITFRVVSVRNARGNKEPGPRASAIVDGENQDPKDTLAYHYYWEIKDDELSASSGAPAFACRAPTTPPAEPESIAEGYMTPVPSRAVINNTDGARNVIPIYHNSRCAVRKGGPVSVTKRTQCDTDGYLVPVKARPNRDKKS</sequence>
<keyword evidence="1" id="KW-0472">Membrane</keyword>
<feature type="transmembrane region" description="Helical" evidence="1">
    <location>
        <begin position="27"/>
        <end position="48"/>
    </location>
</feature>
<gene>
    <name evidence="2" type="ORF">BaRGS_00035017</name>
</gene>
<organism evidence="2 3">
    <name type="scientific">Batillaria attramentaria</name>
    <dbReference type="NCBI Taxonomy" id="370345"/>
    <lineage>
        <taxon>Eukaryota</taxon>
        <taxon>Metazoa</taxon>
        <taxon>Spiralia</taxon>
        <taxon>Lophotrochozoa</taxon>
        <taxon>Mollusca</taxon>
        <taxon>Gastropoda</taxon>
        <taxon>Caenogastropoda</taxon>
        <taxon>Sorbeoconcha</taxon>
        <taxon>Cerithioidea</taxon>
        <taxon>Batillariidae</taxon>
        <taxon>Batillaria</taxon>
    </lineage>
</organism>
<evidence type="ECO:0000313" key="3">
    <source>
        <dbReference type="Proteomes" id="UP001519460"/>
    </source>
</evidence>
<dbReference type="Proteomes" id="UP001519460">
    <property type="component" value="Unassembled WGS sequence"/>
</dbReference>
<feature type="non-terminal residue" evidence="2">
    <location>
        <position position="1"/>
    </location>
</feature>
<keyword evidence="1" id="KW-0812">Transmembrane</keyword>
<keyword evidence="1" id="KW-1133">Transmembrane helix</keyword>
<name>A0ABD0JFT7_9CAEN</name>